<evidence type="ECO:0000256" key="6">
    <source>
        <dbReference type="ARBA" id="ARBA00022824"/>
    </source>
</evidence>
<proteinExistence type="inferred from homology"/>
<dbReference type="PANTHER" id="PTHR28285:SF1">
    <property type="entry name" value="PROTEIN BIG1"/>
    <property type="match status" value="1"/>
</dbReference>
<reference evidence="12 13" key="1">
    <citation type="journal article" date="2024" name="Front Chem Biol">
        <title>Unveiling the potential of Daldinia eschscholtzii MFLUCC 19-0629 through bioactivity and bioinformatics studies for enhanced sustainable agriculture production.</title>
        <authorList>
            <person name="Brooks S."/>
            <person name="Weaver J.A."/>
            <person name="Klomchit A."/>
            <person name="Alharthi S.A."/>
            <person name="Onlamun T."/>
            <person name="Nurani R."/>
            <person name="Vong T.K."/>
            <person name="Alberti F."/>
            <person name="Greco C."/>
        </authorList>
    </citation>
    <scope>NUCLEOTIDE SEQUENCE [LARGE SCALE GENOMIC DNA]</scope>
    <source>
        <strain evidence="12">MFLUCC 19-0629</strain>
    </source>
</reference>
<keyword evidence="5" id="KW-0732">Signal</keyword>
<evidence type="ECO:0000256" key="4">
    <source>
        <dbReference type="ARBA" id="ARBA00022692"/>
    </source>
</evidence>
<evidence type="ECO:0000256" key="10">
    <source>
        <dbReference type="SAM" id="Phobius"/>
    </source>
</evidence>
<dbReference type="InterPro" id="IPR037654">
    <property type="entry name" value="Big1"/>
</dbReference>
<feature type="domain" description="V-type proton ATPase subunit S1/VOA1 transmembrane" evidence="11">
    <location>
        <begin position="217"/>
        <end position="256"/>
    </location>
</feature>
<keyword evidence="8 10" id="KW-0472">Membrane</keyword>
<evidence type="ECO:0000313" key="13">
    <source>
        <dbReference type="Proteomes" id="UP001369815"/>
    </source>
</evidence>
<name>A0AAX6MII6_9PEZI</name>
<protein>
    <recommendedName>
        <fullName evidence="3">Protein BIG1</fullName>
    </recommendedName>
</protein>
<keyword evidence="9" id="KW-0961">Cell wall biogenesis/degradation</keyword>
<evidence type="ECO:0000256" key="7">
    <source>
        <dbReference type="ARBA" id="ARBA00022989"/>
    </source>
</evidence>
<comment type="subcellular location">
    <subcellularLocation>
        <location evidence="1">Endoplasmic reticulum membrane</location>
        <topology evidence="1">Single-pass type I membrane protein</topology>
    </subcellularLocation>
</comment>
<dbReference type="InterPro" id="IPR046756">
    <property type="entry name" value="VAS1/VOA1_TM"/>
</dbReference>
<keyword evidence="6" id="KW-0256">Endoplasmic reticulum</keyword>
<evidence type="ECO:0000313" key="12">
    <source>
        <dbReference type="EMBL" id="KAK6952276.1"/>
    </source>
</evidence>
<dbReference type="GO" id="GO:0009272">
    <property type="term" value="P:fungal-type cell wall biogenesis"/>
    <property type="evidence" value="ECO:0007669"/>
    <property type="project" value="TreeGrafter"/>
</dbReference>
<keyword evidence="7 10" id="KW-1133">Transmembrane helix</keyword>
<evidence type="ECO:0000256" key="1">
    <source>
        <dbReference type="ARBA" id="ARBA00004115"/>
    </source>
</evidence>
<accession>A0AAX6MII6</accession>
<keyword evidence="13" id="KW-1185">Reference proteome</keyword>
<gene>
    <name evidence="12" type="ORF">Daesc_006811</name>
</gene>
<evidence type="ECO:0000259" key="11">
    <source>
        <dbReference type="Pfam" id="PF20520"/>
    </source>
</evidence>
<evidence type="ECO:0000256" key="2">
    <source>
        <dbReference type="ARBA" id="ARBA00008203"/>
    </source>
</evidence>
<evidence type="ECO:0000256" key="3">
    <source>
        <dbReference type="ARBA" id="ARBA00022089"/>
    </source>
</evidence>
<organism evidence="12 13">
    <name type="scientific">Daldinia eschscholtzii</name>
    <dbReference type="NCBI Taxonomy" id="292717"/>
    <lineage>
        <taxon>Eukaryota</taxon>
        <taxon>Fungi</taxon>
        <taxon>Dikarya</taxon>
        <taxon>Ascomycota</taxon>
        <taxon>Pezizomycotina</taxon>
        <taxon>Sordariomycetes</taxon>
        <taxon>Xylariomycetidae</taxon>
        <taxon>Xylariales</taxon>
        <taxon>Hypoxylaceae</taxon>
        <taxon>Daldinia</taxon>
    </lineage>
</organism>
<dbReference type="GO" id="GO:0006078">
    <property type="term" value="P:(1-&gt;6)-beta-D-glucan biosynthetic process"/>
    <property type="evidence" value="ECO:0007669"/>
    <property type="project" value="TreeGrafter"/>
</dbReference>
<dbReference type="GO" id="GO:0005789">
    <property type="term" value="C:endoplasmic reticulum membrane"/>
    <property type="evidence" value="ECO:0007669"/>
    <property type="project" value="UniProtKB-SubCell"/>
</dbReference>
<sequence>MRISQTAAALAACCASAHAFSDSSPIVMFSSASLDVPANQGLIQSNTDALATLQQLLKSCPTDRYLLVSQPNLNAANLVKKAVPNLLHYNEKAKSRYSVPEVIGELNTDDIAAFVRKSCEGRTKPFIEQLDMDPLRSAKDVSTLWNNDDQLGMVLEQFDSDGSYTVIFAGTPQKEVPQTYTATFQDGVPAELKRDVHSPHRRALNNSDNRPLFEKYQYFSTGIFTALVSLVILLSILYGGIAAVASLEVPYGAFDKEMGPAAQKKQ</sequence>
<dbReference type="Pfam" id="PF20520">
    <property type="entry name" value="Ac45-VOA1_TM"/>
    <property type="match status" value="1"/>
</dbReference>
<dbReference type="AlphaFoldDB" id="A0AAX6MII6"/>
<dbReference type="EMBL" id="JBANMG010000006">
    <property type="protein sequence ID" value="KAK6952276.1"/>
    <property type="molecule type" value="Genomic_DNA"/>
</dbReference>
<dbReference type="Proteomes" id="UP001369815">
    <property type="component" value="Unassembled WGS sequence"/>
</dbReference>
<comment type="similarity">
    <text evidence="2">Belongs to the BIG1 family.</text>
</comment>
<keyword evidence="4 10" id="KW-0812">Transmembrane</keyword>
<dbReference type="PANTHER" id="PTHR28285">
    <property type="entry name" value="PROTEIN BIG1"/>
    <property type="match status" value="1"/>
</dbReference>
<feature type="transmembrane region" description="Helical" evidence="10">
    <location>
        <begin position="216"/>
        <end position="238"/>
    </location>
</feature>
<comment type="caution">
    <text evidence="12">The sequence shown here is derived from an EMBL/GenBank/DDBJ whole genome shotgun (WGS) entry which is preliminary data.</text>
</comment>
<evidence type="ECO:0000256" key="9">
    <source>
        <dbReference type="ARBA" id="ARBA00023316"/>
    </source>
</evidence>
<dbReference type="GO" id="GO:0071555">
    <property type="term" value="P:cell wall organization"/>
    <property type="evidence" value="ECO:0007669"/>
    <property type="project" value="UniProtKB-KW"/>
</dbReference>
<evidence type="ECO:0000256" key="5">
    <source>
        <dbReference type="ARBA" id="ARBA00022729"/>
    </source>
</evidence>
<evidence type="ECO:0000256" key="8">
    <source>
        <dbReference type="ARBA" id="ARBA00023136"/>
    </source>
</evidence>